<feature type="domain" description="GmrSD restriction endonucleases N-terminal" evidence="1">
    <location>
        <begin position="44"/>
        <end position="238"/>
    </location>
</feature>
<organism evidence="2">
    <name type="scientific">viral metagenome</name>
    <dbReference type="NCBI Taxonomy" id="1070528"/>
    <lineage>
        <taxon>unclassified sequences</taxon>
        <taxon>metagenomes</taxon>
        <taxon>organismal metagenomes</taxon>
    </lineage>
</organism>
<proteinExistence type="predicted"/>
<reference evidence="2" key="1">
    <citation type="journal article" date="2020" name="Nature">
        <title>Giant virus diversity and host interactions through global metagenomics.</title>
        <authorList>
            <person name="Schulz F."/>
            <person name="Roux S."/>
            <person name="Paez-Espino D."/>
            <person name="Jungbluth S."/>
            <person name="Walsh D.A."/>
            <person name="Denef V.J."/>
            <person name="McMahon K.D."/>
            <person name="Konstantinidis K.T."/>
            <person name="Eloe-Fadrosh E.A."/>
            <person name="Kyrpides N.C."/>
            <person name="Woyke T."/>
        </authorList>
    </citation>
    <scope>NUCLEOTIDE SEQUENCE</scope>
    <source>
        <strain evidence="2">GVMAG-S-ERX556126-94</strain>
    </source>
</reference>
<name>A0A6C0FDJ3_9ZZZZ</name>
<sequence>MTDAIPSPVFERELGQIPIRELFARDGDGSYLNFDSTEDREKTQKKYRIPIHQRFNRWSSDDKQSLIASIFLNYIIGSISLSRHHDGEMGFYENIQDGQSRLTVIQEYIEDKFRFKGLLFSELSEYDRNRFMDYKFSTDITVPSRRGNTNLTLDDHYFVNFDRINKGKSLSDNDKYWCYKNKKLVEIAINLIEDSKEDYPFMGVSKFGEKDKNGKVERKPLEEFVTFISALLNNIYKKSFDRNSEYLEYKKTSVIEEKQPYTQSDVDYVYGFIEFYKSIHDTMLKQMPPRQREKVNIHFNNPGKFLGMIVMDYKDESTTSNYKKDMWVNILNINRASDNFMKETNTLWNGFTDANKKNQEEENIRMRLNRVKEFYSNKQETASKYHIEYNENSSD</sequence>
<evidence type="ECO:0000313" key="2">
    <source>
        <dbReference type="EMBL" id="QHT38941.1"/>
    </source>
</evidence>
<protein>
    <recommendedName>
        <fullName evidence="1">GmrSD restriction endonucleases N-terminal domain-containing protein</fullName>
    </recommendedName>
</protein>
<dbReference type="EMBL" id="MN738838">
    <property type="protein sequence ID" value="QHT38941.1"/>
    <property type="molecule type" value="Genomic_DNA"/>
</dbReference>
<dbReference type="InterPro" id="IPR004919">
    <property type="entry name" value="GmrSD_N"/>
</dbReference>
<accession>A0A6C0FDJ3</accession>
<evidence type="ECO:0000259" key="1">
    <source>
        <dbReference type="Pfam" id="PF03235"/>
    </source>
</evidence>
<dbReference type="Pfam" id="PF03235">
    <property type="entry name" value="GmrSD_N"/>
    <property type="match status" value="1"/>
</dbReference>
<dbReference type="AlphaFoldDB" id="A0A6C0FDJ3"/>